<dbReference type="Pfam" id="PF01292">
    <property type="entry name" value="Ni_hydr_CYTB"/>
    <property type="match status" value="1"/>
</dbReference>
<keyword evidence="3 6" id="KW-0812">Transmembrane</keyword>
<evidence type="ECO:0000256" key="1">
    <source>
        <dbReference type="ARBA" id="ARBA00004651"/>
    </source>
</evidence>
<evidence type="ECO:0000256" key="4">
    <source>
        <dbReference type="ARBA" id="ARBA00022989"/>
    </source>
</evidence>
<feature type="transmembrane region" description="Helical" evidence="6">
    <location>
        <begin position="88"/>
        <end position="111"/>
    </location>
</feature>
<dbReference type="InterPro" id="IPR016174">
    <property type="entry name" value="Di-haem_cyt_TM"/>
</dbReference>
<sequence length="178" mass="20211">MRLPQRRTALKIMHWAMVPLLIWFILVTPDDVLPFGPTAFQFHSILALVFVTLCLLWTADYLRRGLASRPGPKLGPLARLIHQMLHKLLIWGLFGVAIGGFLLGLTSARMLKAGGFLPIAPPLGLREVNEIIGKIHIYEFYLLTFIAAIHAAFHIWRHVKLRDNALRIMAPKALHRFL</sequence>
<dbReference type="EMBL" id="JAABNT010000016">
    <property type="protein sequence ID" value="NEK24469.1"/>
    <property type="molecule type" value="Genomic_DNA"/>
</dbReference>
<evidence type="ECO:0000313" key="8">
    <source>
        <dbReference type="EMBL" id="NEK24469.1"/>
    </source>
</evidence>
<evidence type="ECO:0000256" key="2">
    <source>
        <dbReference type="ARBA" id="ARBA00022475"/>
    </source>
</evidence>
<evidence type="ECO:0000256" key="6">
    <source>
        <dbReference type="SAM" id="Phobius"/>
    </source>
</evidence>
<dbReference type="InterPro" id="IPR011577">
    <property type="entry name" value="Cyt_b561_bac/Ni-Hgenase"/>
</dbReference>
<dbReference type="SUPFAM" id="SSF81342">
    <property type="entry name" value="Transmembrane di-heme cytochromes"/>
    <property type="match status" value="1"/>
</dbReference>
<feature type="domain" description="Cytochrome b561 bacterial/Ni-hydrogenase" evidence="7">
    <location>
        <begin position="9"/>
        <end position="171"/>
    </location>
</feature>
<name>A0A6P0CE49_9RHOB</name>
<comment type="caution">
    <text evidence="8">The sequence shown here is derived from an EMBL/GenBank/DDBJ whole genome shotgun (WGS) entry which is preliminary data.</text>
</comment>
<feature type="transmembrane region" description="Helical" evidence="6">
    <location>
        <begin position="131"/>
        <end position="153"/>
    </location>
</feature>
<evidence type="ECO:0000313" key="9">
    <source>
        <dbReference type="Proteomes" id="UP000468591"/>
    </source>
</evidence>
<organism evidence="8 9">
    <name type="scientific">Sulfitobacter sediminilitoris</name>
    <dbReference type="NCBI Taxonomy" id="2698830"/>
    <lineage>
        <taxon>Bacteria</taxon>
        <taxon>Pseudomonadati</taxon>
        <taxon>Pseudomonadota</taxon>
        <taxon>Alphaproteobacteria</taxon>
        <taxon>Rhodobacterales</taxon>
        <taxon>Roseobacteraceae</taxon>
        <taxon>Sulfitobacter</taxon>
    </lineage>
</organism>
<dbReference type="GO" id="GO:0022904">
    <property type="term" value="P:respiratory electron transport chain"/>
    <property type="evidence" value="ECO:0007669"/>
    <property type="project" value="InterPro"/>
</dbReference>
<dbReference type="RefSeq" id="WP_164355397.1">
    <property type="nucleotide sequence ID" value="NZ_JAABNT010000016.1"/>
</dbReference>
<protein>
    <submittedName>
        <fullName evidence="8">Cytochrome B</fullName>
    </submittedName>
</protein>
<evidence type="ECO:0000256" key="5">
    <source>
        <dbReference type="ARBA" id="ARBA00023136"/>
    </source>
</evidence>
<feature type="transmembrane region" description="Helical" evidence="6">
    <location>
        <begin position="12"/>
        <end position="28"/>
    </location>
</feature>
<evidence type="ECO:0000259" key="7">
    <source>
        <dbReference type="Pfam" id="PF01292"/>
    </source>
</evidence>
<feature type="transmembrane region" description="Helical" evidence="6">
    <location>
        <begin position="40"/>
        <end position="59"/>
    </location>
</feature>
<keyword evidence="5 6" id="KW-0472">Membrane</keyword>
<gene>
    <name evidence="8" type="ORF">GV827_18970</name>
</gene>
<reference evidence="8 9" key="1">
    <citation type="submission" date="2020-01" db="EMBL/GenBank/DDBJ databases">
        <title>Sulfitobacter sediminilitoris sp. nov., isolated from a tidal flat.</title>
        <authorList>
            <person name="Park S."/>
            <person name="Yoon J.-H."/>
        </authorList>
    </citation>
    <scope>NUCLEOTIDE SEQUENCE [LARGE SCALE GENOMIC DNA]</scope>
    <source>
        <strain evidence="8 9">JBTF-M27</strain>
    </source>
</reference>
<keyword evidence="4 6" id="KW-1133">Transmembrane helix</keyword>
<accession>A0A6P0CE49</accession>
<dbReference type="AlphaFoldDB" id="A0A6P0CE49"/>
<dbReference type="Proteomes" id="UP000468591">
    <property type="component" value="Unassembled WGS sequence"/>
</dbReference>
<keyword evidence="2" id="KW-1003">Cell membrane</keyword>
<comment type="subcellular location">
    <subcellularLocation>
        <location evidence="1">Cell membrane</location>
        <topology evidence="1">Multi-pass membrane protein</topology>
    </subcellularLocation>
</comment>
<dbReference type="GO" id="GO:0016020">
    <property type="term" value="C:membrane"/>
    <property type="evidence" value="ECO:0007669"/>
    <property type="project" value="InterPro"/>
</dbReference>
<evidence type="ECO:0000256" key="3">
    <source>
        <dbReference type="ARBA" id="ARBA00022692"/>
    </source>
</evidence>
<keyword evidence="9" id="KW-1185">Reference proteome</keyword>
<proteinExistence type="predicted"/>